<protein>
    <submittedName>
        <fullName evidence="1">Uncharacterized protein</fullName>
    </submittedName>
</protein>
<sequence>MVRHTRKKKVAKCQCSPSCNNPPLDNSPFCATHIKFCPRRAPLSGFEPEFKPELYNKHSGIKEALNCFAYAFDYRGLPKKVGCTKDSCPVPFPQPGRASGYPKWSKVKGKRCPDLIGRLLGDVPDIKMATFEKRCPKKYSKIALVVDEDEDYHFYRQDSNGYWSHKPGATDVTHIDATGRPIYDPQLASRLYPGSGLHYNQFCSYLCAPKTRKLRLKRGGTRKVKKGLVFV</sequence>
<reference evidence="1" key="1">
    <citation type="journal article" date="2020" name="Nature">
        <title>Giant virus diversity and host interactions through global metagenomics.</title>
        <authorList>
            <person name="Schulz F."/>
            <person name="Roux S."/>
            <person name="Paez-Espino D."/>
            <person name="Jungbluth S."/>
            <person name="Walsh D.A."/>
            <person name="Denef V.J."/>
            <person name="McMahon K.D."/>
            <person name="Konstantinidis K.T."/>
            <person name="Eloe-Fadrosh E.A."/>
            <person name="Kyrpides N.C."/>
            <person name="Woyke T."/>
        </authorList>
    </citation>
    <scope>NUCLEOTIDE SEQUENCE</scope>
    <source>
        <strain evidence="1">GVMAG-M-3300023174-60</strain>
    </source>
</reference>
<accession>A0A6C0DT58</accession>
<dbReference type="AlphaFoldDB" id="A0A6C0DT58"/>
<evidence type="ECO:0000313" key="1">
    <source>
        <dbReference type="EMBL" id="QHT20136.1"/>
    </source>
</evidence>
<organism evidence="1">
    <name type="scientific">viral metagenome</name>
    <dbReference type="NCBI Taxonomy" id="1070528"/>
    <lineage>
        <taxon>unclassified sequences</taxon>
        <taxon>metagenomes</taxon>
        <taxon>organismal metagenomes</taxon>
    </lineage>
</organism>
<proteinExistence type="predicted"/>
<dbReference type="EMBL" id="MN739677">
    <property type="protein sequence ID" value="QHT20136.1"/>
    <property type="molecule type" value="Genomic_DNA"/>
</dbReference>
<name>A0A6C0DT58_9ZZZZ</name>